<protein>
    <recommendedName>
        <fullName evidence="3">Antitoxin</fullName>
    </recommendedName>
</protein>
<evidence type="ECO:0000313" key="1">
    <source>
        <dbReference type="EMBL" id="XBP93494.1"/>
    </source>
</evidence>
<dbReference type="RefSeq" id="WP_350933160.1">
    <property type="nucleotide sequence ID" value="NZ_CP157762.1"/>
</dbReference>
<reference evidence="1" key="1">
    <citation type="submission" date="2024-01" db="EMBL/GenBank/DDBJ databases">
        <title>The genome sequence of Micromonospora mangrovi CCTCC AA 2012012.</title>
        <authorList>
            <person name="Gao J."/>
        </authorList>
    </citation>
    <scope>NUCLEOTIDE SEQUENCE</scope>
    <source>
        <strain evidence="1">CCTCC AA 2012012</strain>
    </source>
</reference>
<name>A0AAU8HCT7_9ACTN</name>
<dbReference type="EMBL" id="CP159342">
    <property type="protein sequence ID" value="XCH74193.1"/>
    <property type="molecule type" value="Genomic_DNA"/>
</dbReference>
<gene>
    <name evidence="2" type="ORF">ABUL08_28670</name>
    <name evidence="1" type="ORF">VK199_28580</name>
</gene>
<reference evidence="2" key="2">
    <citation type="submission" date="2024-06" db="EMBL/GenBank/DDBJ databases">
        <title>Micromonospora mangrovi CCTCC AA 2012012 genome sequences.</title>
        <authorList>
            <person name="Gao J."/>
        </authorList>
    </citation>
    <scope>NUCLEOTIDE SEQUENCE</scope>
    <source>
        <strain evidence="2">CCTCC AA 2012012</strain>
    </source>
</reference>
<proteinExistence type="predicted"/>
<sequence length="50" mass="5163">MDAIEPADVAKATERAEDSEDVAAALAALARIESGDRPIALGELRAELGL</sequence>
<evidence type="ECO:0008006" key="3">
    <source>
        <dbReference type="Google" id="ProtNLM"/>
    </source>
</evidence>
<dbReference type="EMBL" id="CP157762">
    <property type="protein sequence ID" value="XBP93494.1"/>
    <property type="molecule type" value="Genomic_DNA"/>
</dbReference>
<evidence type="ECO:0000313" key="2">
    <source>
        <dbReference type="EMBL" id="XCH74193.1"/>
    </source>
</evidence>
<accession>A0AAU8HCT7</accession>
<dbReference type="AlphaFoldDB" id="A0AAU8HCT7"/>
<organism evidence="2">
    <name type="scientific">Micromonospora sp. CCTCC AA 2012012</name>
    <dbReference type="NCBI Taxonomy" id="3111921"/>
    <lineage>
        <taxon>Bacteria</taxon>
        <taxon>Bacillati</taxon>
        <taxon>Actinomycetota</taxon>
        <taxon>Actinomycetes</taxon>
        <taxon>Micromonosporales</taxon>
        <taxon>Micromonosporaceae</taxon>
        <taxon>Micromonospora</taxon>
    </lineage>
</organism>